<dbReference type="STRING" id="1931275.BV914_03370"/>
<dbReference type="AlphaFoldDB" id="A0A1X3DMR3"/>
<proteinExistence type="predicted"/>
<dbReference type="Proteomes" id="UP000193303">
    <property type="component" value="Unassembled WGS sequence"/>
</dbReference>
<gene>
    <name evidence="1" type="ORF">BV912_00365</name>
</gene>
<name>A0A1X3DMR3_9NEIS</name>
<comment type="caution">
    <text evidence="1">The sequence shown here is derived from an EMBL/GenBank/DDBJ whole genome shotgun (WGS) entry which is preliminary data.</text>
</comment>
<sequence length="63" mass="7503">MIRFAKNIFETAWKFCTQIKNKLILYIKNRILKSIQTFLSNHIFEQNASKQPVCRQNSDSLQL</sequence>
<organism evidence="1 2">
    <name type="scientific">Neisseria dumasiana</name>
    <dbReference type="NCBI Taxonomy" id="1931275"/>
    <lineage>
        <taxon>Bacteria</taxon>
        <taxon>Pseudomonadati</taxon>
        <taxon>Pseudomonadota</taxon>
        <taxon>Betaproteobacteria</taxon>
        <taxon>Neisseriales</taxon>
        <taxon>Neisseriaceae</taxon>
        <taxon>Neisseria</taxon>
    </lineage>
</organism>
<evidence type="ECO:0000313" key="1">
    <source>
        <dbReference type="EMBL" id="OSI25365.1"/>
    </source>
</evidence>
<accession>A0A1X3DMR3</accession>
<dbReference type="EMBL" id="MTAB01000001">
    <property type="protein sequence ID" value="OSI25365.1"/>
    <property type="molecule type" value="Genomic_DNA"/>
</dbReference>
<evidence type="ECO:0000313" key="2">
    <source>
        <dbReference type="Proteomes" id="UP000193303"/>
    </source>
</evidence>
<reference evidence="2" key="1">
    <citation type="submission" date="2017-01" db="EMBL/GenBank/DDBJ databases">
        <authorList>
            <person name="Mah S.A."/>
            <person name="Swanson W.J."/>
            <person name="Moy G.W."/>
            <person name="Vacquier V.D."/>
        </authorList>
    </citation>
    <scope>NUCLEOTIDE SEQUENCE [LARGE SCALE GENOMIC DNA]</scope>
    <source>
        <strain evidence="2">124861</strain>
    </source>
</reference>
<protein>
    <submittedName>
        <fullName evidence="1">Uncharacterized protein</fullName>
    </submittedName>
</protein>